<sequence>MSVRLSSIQHIIGTRHAKRFPAHLNLREEYLPYKALIAQVLLDKNPTIRTVINKTDEVGDQNAYRTFSYELLAGQHDLNVEVHEQNCAFRFDYSKVYWNSRLETEHRRIVEKFESGEAVCDAMAGVGPFAVPAGRKGCFVWANDLNPNSFGSLGDAVERNKVSRFVKPFNEDGRIFIRDSAMKLLETDTQVDITPKESRAQRQNRSLRRVPRTIVTSPKTFNHFVLNLPCIRNHLSSRIHWSLCRPL</sequence>
<dbReference type="PROSITE" id="PS51684">
    <property type="entry name" value="SAM_MT_TRM5_TYW2"/>
    <property type="match status" value="1"/>
</dbReference>
<keyword evidence="5" id="KW-0819">tRNA processing</keyword>
<dbReference type="InterPro" id="IPR056743">
    <property type="entry name" value="TRM5-TYW2-like_MTfase"/>
</dbReference>
<dbReference type="InterPro" id="IPR030382">
    <property type="entry name" value="MeTrfase_TRM5/TYW2"/>
</dbReference>
<name>A0ABR4BN18_9LECA</name>
<gene>
    <name evidence="7" type="ORF">ABVK25_001159</name>
</gene>
<keyword evidence="3" id="KW-0808">Transferase</keyword>
<keyword evidence="8" id="KW-1185">Reference proteome</keyword>
<evidence type="ECO:0000313" key="8">
    <source>
        <dbReference type="Proteomes" id="UP001590951"/>
    </source>
</evidence>
<accession>A0ABR4BN18</accession>
<dbReference type="Gene3D" id="3.30.300.110">
    <property type="entry name" value="Met-10+ protein-like domains"/>
    <property type="match status" value="1"/>
</dbReference>
<dbReference type="InterPro" id="IPR056744">
    <property type="entry name" value="TRM5/TYW2-like_N"/>
</dbReference>
<evidence type="ECO:0000256" key="2">
    <source>
        <dbReference type="ARBA" id="ARBA00022603"/>
    </source>
</evidence>
<evidence type="ECO:0000313" key="7">
    <source>
        <dbReference type="EMBL" id="KAL2058431.1"/>
    </source>
</evidence>
<keyword evidence="4" id="KW-0949">S-adenosyl-L-methionine</keyword>
<protein>
    <recommendedName>
        <fullName evidence="6">SAM-dependent methyltransferase TRM5/TYW2-type domain-containing protein</fullName>
    </recommendedName>
</protein>
<evidence type="ECO:0000256" key="1">
    <source>
        <dbReference type="ARBA" id="ARBA00022490"/>
    </source>
</evidence>
<evidence type="ECO:0000256" key="4">
    <source>
        <dbReference type="ARBA" id="ARBA00022691"/>
    </source>
</evidence>
<dbReference type="Pfam" id="PF25133">
    <property type="entry name" value="TYW2_N_2"/>
    <property type="match status" value="1"/>
</dbReference>
<evidence type="ECO:0000256" key="3">
    <source>
        <dbReference type="ARBA" id="ARBA00022679"/>
    </source>
</evidence>
<keyword evidence="2" id="KW-0489">Methyltransferase</keyword>
<dbReference type="PANTHER" id="PTHR23245">
    <property type="entry name" value="TRNA METHYLTRANSFERASE"/>
    <property type="match status" value="1"/>
</dbReference>
<dbReference type="Gene3D" id="3.40.50.150">
    <property type="entry name" value="Vaccinia Virus protein VP39"/>
    <property type="match status" value="1"/>
</dbReference>
<evidence type="ECO:0000256" key="5">
    <source>
        <dbReference type="ARBA" id="ARBA00022694"/>
    </source>
</evidence>
<evidence type="ECO:0000259" key="6">
    <source>
        <dbReference type="PROSITE" id="PS51684"/>
    </source>
</evidence>
<dbReference type="InterPro" id="IPR029063">
    <property type="entry name" value="SAM-dependent_MTases_sf"/>
</dbReference>
<dbReference type="EMBL" id="JBHFEH010000002">
    <property type="protein sequence ID" value="KAL2058431.1"/>
    <property type="molecule type" value="Genomic_DNA"/>
</dbReference>
<dbReference type="PANTHER" id="PTHR23245:SF36">
    <property type="entry name" value="TRNA (GUANINE(37)-N1)-METHYLTRANSFERASE"/>
    <property type="match status" value="1"/>
</dbReference>
<proteinExistence type="predicted"/>
<dbReference type="Proteomes" id="UP001590951">
    <property type="component" value="Unassembled WGS sequence"/>
</dbReference>
<feature type="domain" description="SAM-dependent methyltransferase TRM5/TYW2-type" evidence="6">
    <location>
        <begin position="13"/>
        <end position="247"/>
    </location>
</feature>
<comment type="caution">
    <text evidence="7">The sequence shown here is derived from an EMBL/GenBank/DDBJ whole genome shotgun (WGS) entry which is preliminary data.</text>
</comment>
<dbReference type="Pfam" id="PF02475">
    <property type="entry name" value="TRM5-TYW2_MTfase"/>
    <property type="match status" value="1"/>
</dbReference>
<keyword evidence="1" id="KW-0963">Cytoplasm</keyword>
<organism evidence="7 8">
    <name type="scientific">Lepraria finkii</name>
    <dbReference type="NCBI Taxonomy" id="1340010"/>
    <lineage>
        <taxon>Eukaryota</taxon>
        <taxon>Fungi</taxon>
        <taxon>Dikarya</taxon>
        <taxon>Ascomycota</taxon>
        <taxon>Pezizomycotina</taxon>
        <taxon>Lecanoromycetes</taxon>
        <taxon>OSLEUM clade</taxon>
        <taxon>Lecanoromycetidae</taxon>
        <taxon>Lecanorales</taxon>
        <taxon>Lecanorineae</taxon>
        <taxon>Stereocaulaceae</taxon>
        <taxon>Lepraria</taxon>
    </lineage>
</organism>
<dbReference type="SUPFAM" id="SSF53335">
    <property type="entry name" value="S-adenosyl-L-methionine-dependent methyltransferases"/>
    <property type="match status" value="1"/>
</dbReference>
<reference evidence="7 8" key="1">
    <citation type="submission" date="2024-09" db="EMBL/GenBank/DDBJ databases">
        <title>Rethinking Asexuality: The Enigmatic Case of Functional Sexual Genes in Lepraria (Stereocaulaceae).</title>
        <authorList>
            <person name="Doellman M."/>
            <person name="Sun Y."/>
            <person name="Barcenas-Pena A."/>
            <person name="Lumbsch H.T."/>
            <person name="Grewe F."/>
        </authorList>
    </citation>
    <scope>NUCLEOTIDE SEQUENCE [LARGE SCALE GENOMIC DNA]</scope>
    <source>
        <strain evidence="7 8">Grewe 0041</strain>
    </source>
</reference>